<keyword evidence="5" id="KW-1185">Reference proteome</keyword>
<keyword evidence="2" id="KW-0812">Transmembrane</keyword>
<dbReference type="PANTHER" id="PTHR30576:SF0">
    <property type="entry name" value="UNDECAPRENYL-PHOSPHATE N-ACETYLGALACTOSAMINYL 1-PHOSPHATE TRANSFERASE-RELATED"/>
    <property type="match status" value="1"/>
</dbReference>
<dbReference type="GO" id="GO:0016740">
    <property type="term" value="F:transferase activity"/>
    <property type="evidence" value="ECO:0007669"/>
    <property type="project" value="UniProtKB-KW"/>
</dbReference>
<dbReference type="PANTHER" id="PTHR30576">
    <property type="entry name" value="COLANIC BIOSYNTHESIS UDP-GLUCOSE LIPID CARRIER TRANSFERASE"/>
    <property type="match status" value="1"/>
</dbReference>
<dbReference type="Pfam" id="PF02397">
    <property type="entry name" value="Bac_transf"/>
    <property type="match status" value="1"/>
</dbReference>
<dbReference type="InterPro" id="IPR003362">
    <property type="entry name" value="Bact_transf"/>
</dbReference>
<comment type="caution">
    <text evidence="4">The sequence shown here is derived from an EMBL/GenBank/DDBJ whole genome shotgun (WGS) entry which is preliminary data.</text>
</comment>
<dbReference type="Proteomes" id="UP000642571">
    <property type="component" value="Unassembled WGS sequence"/>
</dbReference>
<evidence type="ECO:0000313" key="4">
    <source>
        <dbReference type="EMBL" id="GGD28582.1"/>
    </source>
</evidence>
<evidence type="ECO:0000256" key="2">
    <source>
        <dbReference type="SAM" id="Phobius"/>
    </source>
</evidence>
<name>A0ABQ1QJU1_9BACI</name>
<keyword evidence="2" id="KW-0472">Membrane</keyword>
<comment type="similarity">
    <text evidence="1">Belongs to the bacterial sugar transferase family.</text>
</comment>
<evidence type="ECO:0000313" key="5">
    <source>
        <dbReference type="Proteomes" id="UP000642571"/>
    </source>
</evidence>
<feature type="transmembrane region" description="Helical" evidence="2">
    <location>
        <begin position="12"/>
        <end position="35"/>
    </location>
</feature>
<keyword evidence="4" id="KW-0808">Transferase</keyword>
<evidence type="ECO:0000256" key="1">
    <source>
        <dbReference type="ARBA" id="ARBA00006464"/>
    </source>
</evidence>
<organism evidence="4 5">
    <name type="scientific">Pontibacillus salipaludis</name>
    <dbReference type="NCBI Taxonomy" id="1697394"/>
    <lineage>
        <taxon>Bacteria</taxon>
        <taxon>Bacillati</taxon>
        <taxon>Bacillota</taxon>
        <taxon>Bacilli</taxon>
        <taxon>Bacillales</taxon>
        <taxon>Bacillaceae</taxon>
        <taxon>Pontibacillus</taxon>
    </lineage>
</organism>
<gene>
    <name evidence="4" type="ORF">GCM10011389_40170</name>
</gene>
<accession>A0ABQ1QJU1</accession>
<reference evidence="5" key="1">
    <citation type="journal article" date="2019" name="Int. J. Syst. Evol. Microbiol.">
        <title>The Global Catalogue of Microorganisms (GCM) 10K type strain sequencing project: providing services to taxonomists for standard genome sequencing and annotation.</title>
        <authorList>
            <consortium name="The Broad Institute Genomics Platform"/>
            <consortium name="The Broad Institute Genome Sequencing Center for Infectious Disease"/>
            <person name="Wu L."/>
            <person name="Ma J."/>
        </authorList>
    </citation>
    <scope>NUCLEOTIDE SEQUENCE [LARGE SCALE GENOMIC DNA]</scope>
    <source>
        <strain evidence="5">CGMCC 1.15353</strain>
    </source>
</reference>
<sequence>MKGLNLMIKRLIDILGSIIGIILISPIIIIISILIKVSSSGPVFFRQRRLGKNGQVFKIIKFRTMIVDAEKKGDGLTVKNESDNRITNVGRFLRATSLDELPQLFNVIRGQMSLVGPRPPVTYFPYKGYENYPHWAKKRFMMNPGVTGLTQVTVRNSVSWNERIEVDNNYIDNFNVVLDIKILLRTIFKLFKNENIYMSKK</sequence>
<feature type="domain" description="Bacterial sugar transferase" evidence="3">
    <location>
        <begin position="9"/>
        <end position="191"/>
    </location>
</feature>
<dbReference type="EMBL" id="BMIN01000027">
    <property type="protein sequence ID" value="GGD28582.1"/>
    <property type="molecule type" value="Genomic_DNA"/>
</dbReference>
<evidence type="ECO:0000259" key="3">
    <source>
        <dbReference type="Pfam" id="PF02397"/>
    </source>
</evidence>
<keyword evidence="2" id="KW-1133">Transmembrane helix</keyword>
<proteinExistence type="inferred from homology"/>
<protein>
    <submittedName>
        <fullName evidence="4">Sugar transferase</fullName>
    </submittedName>
</protein>